<organism evidence="1 2">
    <name type="scientific">Temnothorax longispinosus</name>
    <dbReference type="NCBI Taxonomy" id="300112"/>
    <lineage>
        <taxon>Eukaryota</taxon>
        <taxon>Metazoa</taxon>
        <taxon>Ecdysozoa</taxon>
        <taxon>Arthropoda</taxon>
        <taxon>Hexapoda</taxon>
        <taxon>Insecta</taxon>
        <taxon>Pterygota</taxon>
        <taxon>Neoptera</taxon>
        <taxon>Endopterygota</taxon>
        <taxon>Hymenoptera</taxon>
        <taxon>Apocrita</taxon>
        <taxon>Aculeata</taxon>
        <taxon>Formicoidea</taxon>
        <taxon>Formicidae</taxon>
        <taxon>Myrmicinae</taxon>
        <taxon>Temnothorax</taxon>
    </lineage>
</organism>
<gene>
    <name evidence="1" type="ORF">DBV15_10295</name>
</gene>
<comment type="caution">
    <text evidence="1">The sequence shown here is derived from an EMBL/GenBank/DDBJ whole genome shotgun (WGS) entry which is preliminary data.</text>
</comment>
<dbReference type="EMBL" id="QBLH01003952">
    <property type="protein sequence ID" value="TGZ32069.1"/>
    <property type="molecule type" value="Genomic_DNA"/>
</dbReference>
<accession>A0A4S2JBR7</accession>
<evidence type="ECO:0000313" key="2">
    <source>
        <dbReference type="Proteomes" id="UP000310200"/>
    </source>
</evidence>
<reference evidence="1 2" key="1">
    <citation type="journal article" date="2019" name="Philos. Trans. R. Soc. Lond., B, Biol. Sci.">
        <title>Ant behaviour and brain gene expression of defending hosts depend on the ecological success of the intruding social parasite.</title>
        <authorList>
            <person name="Kaur R."/>
            <person name="Stoldt M."/>
            <person name="Jongepier E."/>
            <person name="Feldmeyer B."/>
            <person name="Menzel F."/>
            <person name="Bornberg-Bauer E."/>
            <person name="Foitzik S."/>
        </authorList>
    </citation>
    <scope>NUCLEOTIDE SEQUENCE [LARGE SCALE GENOMIC DNA]</scope>
    <source>
        <tissue evidence="1">Whole body</tissue>
    </source>
</reference>
<dbReference type="InterPro" id="IPR032675">
    <property type="entry name" value="LRR_dom_sf"/>
</dbReference>
<proteinExistence type="predicted"/>
<sequence>MLDNGMDREIRDICNSIFIRENMTSHYQPLYCESCSRYPYVGRVSAGEEGSVDFIYQFAKKRFVPKDHQNISIYHTAPDLIGPPKFQNYGQLFHLPFLFEKMLRYNRDVDISISPWQNEPEDGTNRVEFHEAVYPIRVCIYEIHHPGSVIQISAQDSNNKWFKLWDKSSHFVPPTSRLFSPPLSHPCNFKTKMLRLTFKNSSDVSYTKLDAVMLIGTSELILSRNPNESLTNLLKRINCMYSSCHDDVHNLTADLKSAHLDIVHLQQNFPEYCIIRKSDIRMVSYKNDEGFSYLENLEGLEYLNLVRTRVRTKRLCKILQKNQRIREVEWASNHIMSKAVAIELGNSCRDLEVIKFSAHHLTPQSINALANCKNLRKAHLMHFDGPIGYSVIYDHLFKLFSSYHNLQEVYLFRAVLRDHQLELLAECKNLKKLFLDVVKVHTPDKYFVIFEQCFHLQEFCFIYCHISDQLVNQWKKKYPHVSVYTYDHTD</sequence>
<protein>
    <submittedName>
        <fullName evidence="1">F-box/LRR-repeat protein 4</fullName>
    </submittedName>
</protein>
<dbReference type="Gene3D" id="3.80.10.10">
    <property type="entry name" value="Ribonuclease Inhibitor"/>
    <property type="match status" value="1"/>
</dbReference>
<dbReference type="SUPFAM" id="SSF52047">
    <property type="entry name" value="RNI-like"/>
    <property type="match status" value="1"/>
</dbReference>
<keyword evidence="2" id="KW-1185">Reference proteome</keyword>
<name>A0A4S2JBR7_9HYME</name>
<evidence type="ECO:0000313" key="1">
    <source>
        <dbReference type="EMBL" id="TGZ32069.1"/>
    </source>
</evidence>
<dbReference type="Proteomes" id="UP000310200">
    <property type="component" value="Unassembled WGS sequence"/>
</dbReference>
<dbReference type="AlphaFoldDB" id="A0A4S2JBR7"/>
<dbReference type="STRING" id="300112.A0A4S2JBR7"/>